<dbReference type="PANTHER" id="PTHR30146:SF109">
    <property type="entry name" value="HTH-TYPE TRANSCRIPTIONAL REGULATOR GALS"/>
    <property type="match status" value="1"/>
</dbReference>
<name>A0A455T2Y9_9CHLR</name>
<dbReference type="PROSITE" id="PS50932">
    <property type="entry name" value="HTH_LACI_2"/>
    <property type="match status" value="1"/>
</dbReference>
<evidence type="ECO:0000256" key="1">
    <source>
        <dbReference type="ARBA" id="ARBA00023015"/>
    </source>
</evidence>
<accession>A0A455T2Y9</accession>
<dbReference type="Gene3D" id="3.40.50.2300">
    <property type="match status" value="2"/>
</dbReference>
<dbReference type="GO" id="GO:0003700">
    <property type="term" value="F:DNA-binding transcription factor activity"/>
    <property type="evidence" value="ECO:0007669"/>
    <property type="project" value="TreeGrafter"/>
</dbReference>
<gene>
    <name evidence="5" type="primary">lacI_2</name>
    <name evidence="5" type="ORF">KTA_23990</name>
</gene>
<keyword evidence="3" id="KW-0804">Transcription</keyword>
<sequence length="384" mass="41851">MSKRMTISDIARLAGVSKATVSRVLNHKPDVDPVTRERILRIMEEHNFVPSVAASGLAGGKGHLIAVLVPALTWPLIPDIMRGIAEVVEETSYELVLYSIKTSNHERDRSDVINRILANRLIAGLLAIFPGQSARYLPALQRQGLPVVLLDDQGLPPEQIPWITADNRAGAYAATRHLIELGHRRIAHIQGPLKYQVSRERFQGYCDALQDYGIPLDPSLILQGDFMPPGGRACACQFFALPERTRPTAIFAASDLMAYGVMGAAEEFGLRIPEDVSLVGFDDIPSSGHMRPPLTTVRQPLSEMGQCALELLLSLLEAPERSGGALLRASPLLARYAGSSQRQLQSSQTSITATIESAEPAHFRLATTLVVRATTAPPPCYARM</sequence>
<dbReference type="PANTHER" id="PTHR30146">
    <property type="entry name" value="LACI-RELATED TRANSCRIPTIONAL REPRESSOR"/>
    <property type="match status" value="1"/>
</dbReference>
<dbReference type="SUPFAM" id="SSF47413">
    <property type="entry name" value="lambda repressor-like DNA-binding domains"/>
    <property type="match status" value="1"/>
</dbReference>
<dbReference type="EMBL" id="AP019377">
    <property type="protein sequence ID" value="BBH94200.1"/>
    <property type="molecule type" value="Genomic_DNA"/>
</dbReference>
<organism evidence="5">
    <name type="scientific">Thermogemmatispora argillosa</name>
    <dbReference type="NCBI Taxonomy" id="2045280"/>
    <lineage>
        <taxon>Bacteria</taxon>
        <taxon>Bacillati</taxon>
        <taxon>Chloroflexota</taxon>
        <taxon>Ktedonobacteria</taxon>
        <taxon>Thermogemmatisporales</taxon>
        <taxon>Thermogemmatisporaceae</taxon>
        <taxon>Thermogemmatispora</taxon>
    </lineage>
</organism>
<protein>
    <submittedName>
        <fullName evidence="5">LacI family transcriptional regulator</fullName>
    </submittedName>
</protein>
<dbReference type="SMART" id="SM00354">
    <property type="entry name" value="HTH_LACI"/>
    <property type="match status" value="1"/>
</dbReference>
<keyword evidence="2" id="KW-0238">DNA-binding</keyword>
<dbReference type="PRINTS" id="PR00036">
    <property type="entry name" value="HTHLACI"/>
</dbReference>
<dbReference type="CDD" id="cd06267">
    <property type="entry name" value="PBP1_LacI_sugar_binding-like"/>
    <property type="match status" value="1"/>
</dbReference>
<dbReference type="Pfam" id="PF13377">
    <property type="entry name" value="Peripla_BP_3"/>
    <property type="match status" value="1"/>
</dbReference>
<feature type="domain" description="HTH lacI-type" evidence="4">
    <location>
        <begin position="5"/>
        <end position="59"/>
    </location>
</feature>
<evidence type="ECO:0000259" key="4">
    <source>
        <dbReference type="PROSITE" id="PS50932"/>
    </source>
</evidence>
<proteinExistence type="predicted"/>
<dbReference type="InterPro" id="IPR046335">
    <property type="entry name" value="LacI/GalR-like_sensor"/>
</dbReference>
<evidence type="ECO:0000256" key="3">
    <source>
        <dbReference type="ARBA" id="ARBA00023163"/>
    </source>
</evidence>
<dbReference type="Pfam" id="PF00356">
    <property type="entry name" value="LacI"/>
    <property type="match status" value="1"/>
</dbReference>
<dbReference type="PROSITE" id="PS00356">
    <property type="entry name" value="HTH_LACI_1"/>
    <property type="match status" value="1"/>
</dbReference>
<dbReference type="GO" id="GO:0000976">
    <property type="term" value="F:transcription cis-regulatory region binding"/>
    <property type="evidence" value="ECO:0007669"/>
    <property type="project" value="TreeGrafter"/>
</dbReference>
<dbReference type="SUPFAM" id="SSF53822">
    <property type="entry name" value="Periplasmic binding protein-like I"/>
    <property type="match status" value="1"/>
</dbReference>
<reference evidence="5" key="1">
    <citation type="submission" date="2018-12" db="EMBL/GenBank/DDBJ databases">
        <title>Novel natural products biosynthetic potential of the class Ktedonobacteria.</title>
        <authorList>
            <person name="Zheng Y."/>
            <person name="Saitou A."/>
            <person name="Wang C.M."/>
            <person name="Toyoda A."/>
            <person name="Minakuchi Y."/>
            <person name="Sekiguchi Y."/>
            <person name="Ueda K."/>
            <person name="Takano H."/>
            <person name="Sakai Y."/>
            <person name="Yokota A."/>
            <person name="Yabe S."/>
        </authorList>
    </citation>
    <scope>NUCLEOTIDE SEQUENCE</scope>
    <source>
        <strain evidence="5">A3-2</strain>
    </source>
</reference>
<dbReference type="InterPro" id="IPR010982">
    <property type="entry name" value="Lambda_DNA-bd_dom_sf"/>
</dbReference>
<dbReference type="Gene3D" id="1.10.260.40">
    <property type="entry name" value="lambda repressor-like DNA-binding domains"/>
    <property type="match status" value="1"/>
</dbReference>
<keyword evidence="1" id="KW-0805">Transcription regulation</keyword>
<evidence type="ECO:0000313" key="5">
    <source>
        <dbReference type="EMBL" id="BBH94200.1"/>
    </source>
</evidence>
<dbReference type="CDD" id="cd01392">
    <property type="entry name" value="HTH_LacI"/>
    <property type="match status" value="1"/>
</dbReference>
<dbReference type="InterPro" id="IPR000843">
    <property type="entry name" value="HTH_LacI"/>
</dbReference>
<dbReference type="InterPro" id="IPR028082">
    <property type="entry name" value="Peripla_BP_I"/>
</dbReference>
<dbReference type="AlphaFoldDB" id="A0A455T2Y9"/>
<evidence type="ECO:0000256" key="2">
    <source>
        <dbReference type="ARBA" id="ARBA00023125"/>
    </source>
</evidence>